<keyword evidence="5 9" id="KW-1133">Transmembrane helix</keyword>
<keyword evidence="7 9" id="KW-0472">Membrane</keyword>
<dbReference type="InterPro" id="IPR018011">
    <property type="entry name" value="Carb_sulfotrans_8-10"/>
</dbReference>
<dbReference type="Pfam" id="PF03567">
    <property type="entry name" value="Sulfotransfer_2"/>
    <property type="match status" value="1"/>
</dbReference>
<keyword evidence="9" id="KW-0119">Carbohydrate metabolism</keyword>
<dbReference type="PANTHER" id="PTHR12137:SF54">
    <property type="entry name" value="CARBOHYDRATE SULFOTRANSFERASE"/>
    <property type="match status" value="1"/>
</dbReference>
<dbReference type="EMBL" id="JBJQND010000009">
    <property type="protein sequence ID" value="KAL3866680.1"/>
    <property type="molecule type" value="Genomic_DNA"/>
</dbReference>
<name>A0ABD3W251_SINWO</name>
<proteinExistence type="inferred from homology"/>
<keyword evidence="11" id="KW-1185">Reference proteome</keyword>
<evidence type="ECO:0000256" key="6">
    <source>
        <dbReference type="ARBA" id="ARBA00023034"/>
    </source>
</evidence>
<evidence type="ECO:0000256" key="3">
    <source>
        <dbReference type="ARBA" id="ARBA00022679"/>
    </source>
</evidence>
<dbReference type="PANTHER" id="PTHR12137">
    <property type="entry name" value="CARBOHYDRATE SULFOTRANSFERASE"/>
    <property type="match status" value="1"/>
</dbReference>
<evidence type="ECO:0000256" key="8">
    <source>
        <dbReference type="ARBA" id="ARBA00023180"/>
    </source>
</evidence>
<keyword evidence="4 9" id="KW-0812">Transmembrane</keyword>
<comment type="subcellular location">
    <subcellularLocation>
        <location evidence="1 9">Golgi apparatus membrane</location>
        <topology evidence="1 9">Single-pass type II membrane protein</topology>
    </subcellularLocation>
</comment>
<protein>
    <recommendedName>
        <fullName evidence="9">Carbohydrate sulfotransferase</fullName>
        <ecNumber evidence="9">2.8.2.-</ecNumber>
    </recommendedName>
</protein>
<reference evidence="10 11" key="1">
    <citation type="submission" date="2024-11" db="EMBL/GenBank/DDBJ databases">
        <title>Chromosome-level genome assembly of the freshwater bivalve Anodonta woodiana.</title>
        <authorList>
            <person name="Chen X."/>
        </authorList>
    </citation>
    <scope>NUCLEOTIDE SEQUENCE [LARGE SCALE GENOMIC DNA]</scope>
    <source>
        <strain evidence="10">MN2024</strain>
        <tissue evidence="10">Gills</tissue>
    </source>
</reference>
<evidence type="ECO:0000256" key="1">
    <source>
        <dbReference type="ARBA" id="ARBA00004323"/>
    </source>
</evidence>
<dbReference type="GO" id="GO:0000139">
    <property type="term" value="C:Golgi membrane"/>
    <property type="evidence" value="ECO:0007669"/>
    <property type="project" value="UniProtKB-SubCell"/>
</dbReference>
<keyword evidence="3 9" id="KW-0808">Transferase</keyword>
<evidence type="ECO:0000313" key="10">
    <source>
        <dbReference type="EMBL" id="KAL3866680.1"/>
    </source>
</evidence>
<accession>A0ABD3W251</accession>
<evidence type="ECO:0000256" key="7">
    <source>
        <dbReference type="ARBA" id="ARBA00023136"/>
    </source>
</evidence>
<keyword evidence="8 9" id="KW-0325">Glycoprotein</keyword>
<dbReference type="GO" id="GO:0008146">
    <property type="term" value="F:sulfotransferase activity"/>
    <property type="evidence" value="ECO:0007669"/>
    <property type="project" value="UniProtKB-ARBA"/>
</dbReference>
<dbReference type="InterPro" id="IPR005331">
    <property type="entry name" value="Sulfotransferase"/>
</dbReference>
<dbReference type="EC" id="2.8.2.-" evidence="9"/>
<evidence type="ECO:0000256" key="9">
    <source>
        <dbReference type="RuleBase" id="RU364020"/>
    </source>
</evidence>
<evidence type="ECO:0000256" key="4">
    <source>
        <dbReference type="ARBA" id="ARBA00022692"/>
    </source>
</evidence>
<evidence type="ECO:0000256" key="5">
    <source>
        <dbReference type="ARBA" id="ARBA00022989"/>
    </source>
</evidence>
<organism evidence="10 11">
    <name type="scientific">Sinanodonta woodiana</name>
    <name type="common">Chinese pond mussel</name>
    <name type="synonym">Anodonta woodiana</name>
    <dbReference type="NCBI Taxonomy" id="1069815"/>
    <lineage>
        <taxon>Eukaryota</taxon>
        <taxon>Metazoa</taxon>
        <taxon>Spiralia</taxon>
        <taxon>Lophotrochozoa</taxon>
        <taxon>Mollusca</taxon>
        <taxon>Bivalvia</taxon>
        <taxon>Autobranchia</taxon>
        <taxon>Heteroconchia</taxon>
        <taxon>Palaeoheterodonta</taxon>
        <taxon>Unionida</taxon>
        <taxon>Unionoidea</taxon>
        <taxon>Unionidae</taxon>
        <taxon>Unioninae</taxon>
        <taxon>Sinanodonta</taxon>
    </lineage>
</organism>
<keyword evidence="9" id="KW-0735">Signal-anchor</keyword>
<keyword evidence="6 9" id="KW-0333">Golgi apparatus</keyword>
<comment type="similarity">
    <text evidence="2 9">Belongs to the sulfotransferase 2 family.</text>
</comment>
<gene>
    <name evidence="10" type="ORF">ACJMK2_043961</name>
</gene>
<sequence length="444" mass="52403">MEHKLSIVAFIIIILIVICVHLSTNKRPIEHFVLAESYRVFEPTFNAGQEDNRNIRGYLDSANEYKDRSNIYVNRRSYGAMNKTTLLSGFDLELIDEQKRRVEHIQNVCASYHMNENDTTMKLQRHFLYSKHYNFEYCIVPKIGCTYWKQLFKVLELDHPDYNAILSQKRVKVHKTVQFIERSHGETGRFVQVARNPFSRLYSAYIDKIYLPLFQPAIINIERRKSRTLRNITVKGDCANEITFQEFLEYISATEEKGLMLNPHWRPVNSMCGTCSQNVILLVKQESFVKDVQFTLRYIGVDEERYEILSEAMTSKRTELTLPGIVETVLNVYFRPGRCMDGREIARRIWVSFQIQGYIDDLLDFPEKLFDPEVWDVSRNGTYISDIVLRTIKTYPLSREESQQQRQTFLRSAYMSVDKNVIKRIIEIYSKDFELFQYSKMPPL</sequence>
<feature type="transmembrane region" description="Helical" evidence="9">
    <location>
        <begin position="7"/>
        <end position="24"/>
    </location>
</feature>
<comment type="caution">
    <text evidence="10">The sequence shown here is derived from an EMBL/GenBank/DDBJ whole genome shotgun (WGS) entry which is preliminary data.</text>
</comment>
<evidence type="ECO:0000256" key="2">
    <source>
        <dbReference type="ARBA" id="ARBA00006339"/>
    </source>
</evidence>
<dbReference type="AlphaFoldDB" id="A0ABD3W251"/>
<dbReference type="Proteomes" id="UP001634394">
    <property type="component" value="Unassembled WGS sequence"/>
</dbReference>
<evidence type="ECO:0000313" key="11">
    <source>
        <dbReference type="Proteomes" id="UP001634394"/>
    </source>
</evidence>